<evidence type="ECO:0000313" key="2">
    <source>
        <dbReference type="EMBL" id="RYT42436.1"/>
    </source>
</evidence>
<dbReference type="RefSeq" id="WP_130097944.1">
    <property type="nucleotide sequence ID" value="NZ_RCYA01000006.1"/>
</dbReference>
<keyword evidence="3" id="KW-1185">Reference proteome</keyword>
<dbReference type="EMBL" id="RCYA01000006">
    <property type="protein sequence ID" value="RYT42436.1"/>
    <property type="molecule type" value="Genomic_DNA"/>
</dbReference>
<gene>
    <name evidence="2" type="ORF">EAJ18_16035</name>
</gene>
<feature type="signal peptide" evidence="1">
    <location>
        <begin position="1"/>
        <end position="21"/>
    </location>
</feature>
<reference evidence="2 3" key="1">
    <citation type="journal article" date="2019" name="Science, e1252229">
        <title>Invertible promoters mediate bacterial phase variation, antibiotic resistance, and host adaptation in the gut.</title>
        <authorList>
            <person name="Jiang X."/>
            <person name="Hall A.B."/>
            <person name="Arthur T.D."/>
            <person name="Plichta D.R."/>
            <person name="Covington C.T."/>
            <person name="Poyet M."/>
            <person name="Crothers J."/>
            <person name="Moses P.L."/>
            <person name="Tolonen A.C."/>
            <person name="Vlamakis H."/>
            <person name="Alm E.J."/>
            <person name="Xavier R.J."/>
        </authorList>
    </citation>
    <scope>NUCLEOTIDE SEQUENCE [LARGE SCALE GENOMIC DNA]</scope>
    <source>
        <strain evidence="3">ca_0067</strain>
    </source>
</reference>
<protein>
    <submittedName>
        <fullName evidence="2">Invasion associated locus B family protein</fullName>
    </submittedName>
</protein>
<keyword evidence="1" id="KW-0732">Signal</keyword>
<sequence length="182" mass="19610">MIRLLTGVTLFFISAGFQAQAVLPDGADAAVLQERYGDWVVICQESKETAAPQCTALQVQTKAGVRVLSAELRGDAEMSLTGKLTLPFGLALAEGVTLSVDDKRLDTLHFSTCVPEGCIVPVQWDKEQAKELLKANKWTLTGKNSGDGAETIELQLPVNGLDKALQRIQFLQGEKTDTPPSP</sequence>
<accession>A0ABY0HSF2</accession>
<dbReference type="Pfam" id="PF06776">
    <property type="entry name" value="IalB"/>
    <property type="match status" value="1"/>
</dbReference>
<dbReference type="Gene3D" id="2.60.40.1880">
    <property type="entry name" value="Invasion associated locus B (IalB) protein"/>
    <property type="match status" value="1"/>
</dbReference>
<dbReference type="Proteomes" id="UP000292985">
    <property type="component" value="Unassembled WGS sequence"/>
</dbReference>
<feature type="chain" id="PRO_5046209645" evidence="1">
    <location>
        <begin position="22"/>
        <end position="182"/>
    </location>
</feature>
<dbReference type="InterPro" id="IPR038696">
    <property type="entry name" value="IalB_sf"/>
</dbReference>
<name>A0ABY0HSF2_CITAM</name>
<proteinExistence type="predicted"/>
<dbReference type="InterPro" id="IPR010642">
    <property type="entry name" value="Invasion_prot_B"/>
</dbReference>
<evidence type="ECO:0000256" key="1">
    <source>
        <dbReference type="SAM" id="SignalP"/>
    </source>
</evidence>
<organism evidence="2 3">
    <name type="scientific">Citrobacter amalonaticus</name>
    <dbReference type="NCBI Taxonomy" id="35703"/>
    <lineage>
        <taxon>Bacteria</taxon>
        <taxon>Pseudomonadati</taxon>
        <taxon>Pseudomonadota</taxon>
        <taxon>Gammaproteobacteria</taxon>
        <taxon>Enterobacterales</taxon>
        <taxon>Enterobacteriaceae</taxon>
        <taxon>Citrobacter</taxon>
    </lineage>
</organism>
<comment type="caution">
    <text evidence="2">The sequence shown here is derived from an EMBL/GenBank/DDBJ whole genome shotgun (WGS) entry which is preliminary data.</text>
</comment>
<evidence type="ECO:0000313" key="3">
    <source>
        <dbReference type="Proteomes" id="UP000292985"/>
    </source>
</evidence>